<evidence type="ECO:0000313" key="1">
    <source>
        <dbReference type="EMBL" id="SFU59603.1"/>
    </source>
</evidence>
<dbReference type="EMBL" id="FPBX01000010">
    <property type="protein sequence ID" value="SFU59603.1"/>
    <property type="molecule type" value="Genomic_DNA"/>
</dbReference>
<name>A0A1I7HFV1_9BURK</name>
<organism evidence="1 2">
    <name type="scientific">Paenacidovorax caeni</name>
    <dbReference type="NCBI Taxonomy" id="343013"/>
    <lineage>
        <taxon>Bacteria</taxon>
        <taxon>Pseudomonadati</taxon>
        <taxon>Pseudomonadota</taxon>
        <taxon>Betaproteobacteria</taxon>
        <taxon>Burkholderiales</taxon>
        <taxon>Comamonadaceae</taxon>
        <taxon>Paenacidovorax</taxon>
    </lineage>
</organism>
<dbReference type="AlphaFoldDB" id="A0A1I7HFV1"/>
<dbReference type="RefSeq" id="WP_054255064.1">
    <property type="nucleotide sequence ID" value="NZ_CYIG01000004.1"/>
</dbReference>
<dbReference type="Proteomes" id="UP000183656">
    <property type="component" value="Unassembled WGS sequence"/>
</dbReference>
<protein>
    <submittedName>
        <fullName evidence="1">Uncharacterized protein</fullName>
    </submittedName>
</protein>
<gene>
    <name evidence="1" type="ORF">SAMN04489707_101073</name>
</gene>
<accession>A0A1I7HFV1</accession>
<keyword evidence="2" id="KW-1185">Reference proteome</keyword>
<dbReference type="STRING" id="343013.SAMN04489707_101073"/>
<reference evidence="1 2" key="1">
    <citation type="submission" date="2016-10" db="EMBL/GenBank/DDBJ databases">
        <authorList>
            <person name="de Groot N.N."/>
        </authorList>
    </citation>
    <scope>NUCLEOTIDE SEQUENCE [LARGE SCALE GENOMIC DNA]</scope>
    <source>
        <strain evidence="1 2">R-24608</strain>
    </source>
</reference>
<dbReference type="OrthoDB" id="8907515at2"/>
<sequence>MSIALSSIRAAAAPTLPPWRAPTQGARTVRVVRVLDSNMPGCAGRLVISGRMADVCAELERMVRREQR</sequence>
<evidence type="ECO:0000313" key="2">
    <source>
        <dbReference type="Proteomes" id="UP000183656"/>
    </source>
</evidence>
<proteinExistence type="predicted"/>